<comment type="caution">
    <text evidence="7">The sequence shown here is derived from an EMBL/GenBank/DDBJ whole genome shotgun (WGS) entry which is preliminary data.</text>
</comment>
<dbReference type="SUPFAM" id="SSF74653">
    <property type="entry name" value="TolA/TonB C-terminal domain"/>
    <property type="match status" value="1"/>
</dbReference>
<dbReference type="GO" id="GO:0031992">
    <property type="term" value="F:energy transducer activity"/>
    <property type="evidence" value="ECO:0007669"/>
    <property type="project" value="InterPro"/>
</dbReference>
<dbReference type="STRING" id="1354337.M983_1212"/>
<dbReference type="Pfam" id="PF03544">
    <property type="entry name" value="TonB_C"/>
    <property type="match status" value="1"/>
</dbReference>
<evidence type="ECO:0000256" key="5">
    <source>
        <dbReference type="RuleBase" id="RU362123"/>
    </source>
</evidence>
<dbReference type="PRINTS" id="PR01374">
    <property type="entry name" value="TONBPROTEIN"/>
</dbReference>
<keyword evidence="8" id="KW-1185">Reference proteome</keyword>
<dbReference type="InterPro" id="IPR003538">
    <property type="entry name" value="TonB"/>
</dbReference>
<dbReference type="AlphaFoldDB" id="A0A198G8E9"/>
<keyword evidence="4" id="KW-0472">Membrane</keyword>
<dbReference type="PROSITE" id="PS52015">
    <property type="entry name" value="TONB_CTD"/>
    <property type="match status" value="1"/>
</dbReference>
<dbReference type="GO" id="GO:0015891">
    <property type="term" value="P:siderophore transport"/>
    <property type="evidence" value="ECO:0007669"/>
    <property type="project" value="InterPro"/>
</dbReference>
<dbReference type="EMBL" id="LXEN01000051">
    <property type="protein sequence ID" value="OAT33235.1"/>
    <property type="molecule type" value="Genomic_DNA"/>
</dbReference>
<sequence>MGCTHQTTQNTTLEGAINNDNALPLKRPKAIVQPLPGYPVKAYFQKIEGSLNIKFDIDEKGMTQNIRIKESPLIDIFGLEVIKTIEKWRYEPGEPVKDHIVIIEFNMRK</sequence>
<dbReference type="GO" id="GO:0015031">
    <property type="term" value="P:protein transport"/>
    <property type="evidence" value="ECO:0007669"/>
    <property type="project" value="UniProtKB-UniRule"/>
</dbReference>
<accession>A0A198G8E9</accession>
<comment type="subcellular location">
    <subcellularLocation>
        <location evidence="5">Cell inner membrane</location>
        <topology evidence="5">Single-pass membrane protein</topology>
        <orientation evidence="5">Periplasmic side</orientation>
    </subcellularLocation>
    <subcellularLocation>
        <location evidence="1">Membrane</location>
        <topology evidence="1">Single-pass membrane protein</topology>
    </subcellularLocation>
</comment>
<keyword evidence="3" id="KW-1133">Transmembrane helix</keyword>
<protein>
    <recommendedName>
        <fullName evidence="5">Protein TonB</fullName>
    </recommendedName>
</protein>
<dbReference type="InterPro" id="IPR037682">
    <property type="entry name" value="TonB_C"/>
</dbReference>
<dbReference type="GO" id="GO:0005886">
    <property type="term" value="C:plasma membrane"/>
    <property type="evidence" value="ECO:0007669"/>
    <property type="project" value="UniProtKB-SubCell"/>
</dbReference>
<comment type="similarity">
    <text evidence="5">Belongs to the TonB family.</text>
</comment>
<keyword evidence="5" id="KW-0813">Transport</keyword>
<dbReference type="InterPro" id="IPR006260">
    <property type="entry name" value="TonB/TolA_C"/>
</dbReference>
<organism evidence="7 8">
    <name type="scientific">Proteus myxofaciens ATCC 19692</name>
    <dbReference type="NCBI Taxonomy" id="1354337"/>
    <lineage>
        <taxon>Bacteria</taxon>
        <taxon>Pseudomonadati</taxon>
        <taxon>Pseudomonadota</taxon>
        <taxon>Gammaproteobacteria</taxon>
        <taxon>Enterobacterales</taxon>
        <taxon>Morganellaceae</taxon>
        <taxon>Proteus</taxon>
    </lineage>
</organism>
<evidence type="ECO:0000256" key="3">
    <source>
        <dbReference type="ARBA" id="ARBA00022989"/>
    </source>
</evidence>
<keyword evidence="5" id="KW-1003">Cell membrane</keyword>
<keyword evidence="5" id="KW-0997">Cell inner membrane</keyword>
<gene>
    <name evidence="7" type="ORF">M983_1212</name>
</gene>
<dbReference type="Gene3D" id="3.30.2420.10">
    <property type="entry name" value="TonB"/>
    <property type="match status" value="1"/>
</dbReference>
<keyword evidence="5" id="KW-0653">Protein transport</keyword>
<evidence type="ECO:0000259" key="6">
    <source>
        <dbReference type="PROSITE" id="PS52015"/>
    </source>
</evidence>
<comment type="function">
    <text evidence="5">Interacts with outer membrane receptor proteins that carry out high-affinity binding and energy dependent uptake into the periplasmic space of specific substrates. It could act to transduce energy from the cytoplasmic membrane to specific energy-requiring processes in the outer membrane, resulting in the release into the periplasm of ligands bound by these outer membrane proteins.</text>
</comment>
<keyword evidence="2" id="KW-0812">Transmembrane</keyword>
<dbReference type="GO" id="GO:0055085">
    <property type="term" value="P:transmembrane transport"/>
    <property type="evidence" value="ECO:0007669"/>
    <property type="project" value="InterPro"/>
</dbReference>
<dbReference type="Proteomes" id="UP000094023">
    <property type="component" value="Unassembled WGS sequence"/>
</dbReference>
<evidence type="ECO:0000256" key="2">
    <source>
        <dbReference type="ARBA" id="ARBA00022692"/>
    </source>
</evidence>
<keyword evidence="5" id="KW-0735">Signal-anchor</keyword>
<name>A0A198G8E9_9GAMM</name>
<proteinExistence type="inferred from homology"/>
<evidence type="ECO:0000313" key="7">
    <source>
        <dbReference type="EMBL" id="OAT33235.1"/>
    </source>
</evidence>
<evidence type="ECO:0000313" key="8">
    <source>
        <dbReference type="Proteomes" id="UP000094023"/>
    </source>
</evidence>
<dbReference type="GO" id="GO:0030288">
    <property type="term" value="C:outer membrane-bounded periplasmic space"/>
    <property type="evidence" value="ECO:0007669"/>
    <property type="project" value="InterPro"/>
</dbReference>
<dbReference type="NCBIfam" id="TIGR01352">
    <property type="entry name" value="tonB_Cterm"/>
    <property type="match status" value="1"/>
</dbReference>
<evidence type="ECO:0000256" key="1">
    <source>
        <dbReference type="ARBA" id="ARBA00004167"/>
    </source>
</evidence>
<evidence type="ECO:0000256" key="4">
    <source>
        <dbReference type="ARBA" id="ARBA00023136"/>
    </source>
</evidence>
<reference evidence="7 8" key="1">
    <citation type="submission" date="2016-04" db="EMBL/GenBank/DDBJ databases">
        <title>ATOL: Assembling a taxonomically balanced genome-scale reconstruction of the evolutionary history of the Enterobacteriaceae.</title>
        <authorList>
            <person name="Plunkett G.III."/>
            <person name="Neeno-Eckwall E.C."/>
            <person name="Glasner J.D."/>
            <person name="Perna N.T."/>
        </authorList>
    </citation>
    <scope>NUCLEOTIDE SEQUENCE [LARGE SCALE GENOMIC DNA]</scope>
    <source>
        <strain evidence="7 8">ATCC 19692</strain>
    </source>
</reference>
<feature type="domain" description="TonB C-terminal" evidence="6">
    <location>
        <begin position="23"/>
        <end position="109"/>
    </location>
</feature>